<dbReference type="EMBL" id="ADMT01000153">
    <property type="protein sequence ID" value="EFF82813.1"/>
    <property type="molecule type" value="Genomic_DNA"/>
</dbReference>
<dbReference type="Pfam" id="PF05157">
    <property type="entry name" value="MshEN"/>
    <property type="match status" value="1"/>
</dbReference>
<reference evidence="3" key="1">
    <citation type="submission" date="2010-03" db="EMBL/GenBank/DDBJ databases">
        <title>Complete sequence of Mobiluncus curtisii ATCC 43063.</title>
        <authorList>
            <person name="Muzny D."/>
            <person name="Qin X."/>
            <person name="Deng J."/>
            <person name="Jiang H."/>
            <person name="Liu Y."/>
            <person name="Qu J."/>
            <person name="Song X.-Z."/>
            <person name="Zhang L."/>
            <person name="Thornton R."/>
            <person name="Coyle M."/>
            <person name="Francisco L."/>
            <person name="Jackson L."/>
            <person name="Javaid M."/>
            <person name="Korchina V."/>
            <person name="Kovar C."/>
            <person name="Mata R."/>
            <person name="Mathew T."/>
            <person name="Ngo R."/>
            <person name="Nguyen L."/>
            <person name="Nguyen N."/>
            <person name="Okwuonu G."/>
            <person name="Ongeri F."/>
            <person name="Pham C."/>
            <person name="Simmons D."/>
            <person name="Wilczek-Boney K."/>
            <person name="Hale W."/>
            <person name="Jakkamsetti A."/>
            <person name="Pham P."/>
            <person name="Ruth R."/>
            <person name="San Lucas F."/>
            <person name="Warren J."/>
            <person name="Zhang J."/>
            <person name="Zhao Z."/>
            <person name="Zhou C."/>
            <person name="Zhu D."/>
            <person name="Lee S."/>
            <person name="Bess C."/>
            <person name="Blankenburg K."/>
            <person name="Forbes L."/>
            <person name="Fu Q."/>
            <person name="Gubbala S."/>
            <person name="Hirani K."/>
            <person name="Jayaseelan J.C."/>
            <person name="Lara F."/>
            <person name="Munidasa M."/>
            <person name="Palculict T."/>
            <person name="Patil S."/>
            <person name="Pu L.-L."/>
            <person name="Saada N."/>
            <person name="Tang L."/>
            <person name="Weissenberger G."/>
            <person name="Zhu Y."/>
            <person name="Hemphill L."/>
            <person name="Shang Y."/>
            <person name="Youmans B."/>
            <person name="Ayvaz T."/>
            <person name="Ross M."/>
            <person name="Santibanez J."/>
            <person name="Aqrawi P."/>
            <person name="Gross S."/>
            <person name="Joshi V."/>
            <person name="Fowler G."/>
            <person name="Nazareth L."/>
            <person name="Reid J."/>
            <person name="Worley K."/>
            <person name="Petrosino J."/>
            <person name="Highlander S."/>
            <person name="Gibbs R."/>
            <person name="Gibbs R."/>
        </authorList>
    </citation>
    <scope>NUCLEOTIDE SEQUENCE [LARGE SCALE GENOMIC DNA]</scope>
    <source>
        <strain evidence="3">ATCC 19194</strain>
    </source>
</reference>
<comment type="caution">
    <text evidence="2">The sequence shown here is derived from an EMBL/GenBank/DDBJ whole genome shotgun (WGS) entry which is preliminary data.</text>
</comment>
<protein>
    <submittedName>
        <fullName evidence="2">General secretory system II, protein E, N-terminal domain protein</fullName>
    </submittedName>
</protein>
<dbReference type="HOGENOM" id="CLU_1113262_0_0_6"/>
<dbReference type="InterPro" id="IPR007831">
    <property type="entry name" value="T2SS_GspE_N"/>
</dbReference>
<dbReference type="AlphaFoldDB" id="D4XPS0"/>
<accession>D4XPS0</accession>
<dbReference type="PANTHER" id="PTHR30258:SF13">
    <property type="entry name" value="SECRETION PATHWAY ATPASE-RELATED"/>
    <property type="match status" value="1"/>
</dbReference>
<dbReference type="PANTHER" id="PTHR30258">
    <property type="entry name" value="TYPE II SECRETION SYSTEM PROTEIN GSPE-RELATED"/>
    <property type="match status" value="1"/>
</dbReference>
<feature type="non-terminal residue" evidence="2">
    <location>
        <position position="250"/>
    </location>
</feature>
<dbReference type="GO" id="GO:0016887">
    <property type="term" value="F:ATP hydrolysis activity"/>
    <property type="evidence" value="ECO:0007669"/>
    <property type="project" value="TreeGrafter"/>
</dbReference>
<organism evidence="2 3">
    <name type="scientific">Acinetobacter haemolyticus ATCC 19194</name>
    <dbReference type="NCBI Taxonomy" id="707232"/>
    <lineage>
        <taxon>Bacteria</taxon>
        <taxon>Pseudomonadati</taxon>
        <taxon>Pseudomonadota</taxon>
        <taxon>Gammaproteobacteria</taxon>
        <taxon>Moraxellales</taxon>
        <taxon>Moraxellaceae</taxon>
        <taxon>Acinetobacter</taxon>
    </lineage>
</organism>
<sequence>MSYKFGEQTVMQAQAKFANFSFTVDVTWCLEQLLKDGLITERDKLLIQTTHRQKEQLKWHPLQWIANFKLKDQLNPTSTLTLNRLCQWLAEKAAVPLFVIDPLKADVTALTSVMSQEFAVRNHILAVEVHADRILIGTDQPFSTEWQNNLERSLAPKRIEKVLLNPEQLQRYLHEYYQVSRAVNSSQNTSAFDRDNKGVEALLQLGDTQNPDANDQHIVKLVDWVLQFAFEQGASDIHLEPRKDKGKVRF</sequence>
<evidence type="ECO:0000259" key="1">
    <source>
        <dbReference type="Pfam" id="PF05157"/>
    </source>
</evidence>
<proteinExistence type="predicted"/>
<feature type="domain" description="Type II secretion system protein GspE N-terminal" evidence="1">
    <location>
        <begin position="95"/>
        <end position="181"/>
    </location>
</feature>
<dbReference type="Gene3D" id="3.30.450.90">
    <property type="match status" value="1"/>
</dbReference>
<evidence type="ECO:0000313" key="3">
    <source>
        <dbReference type="Proteomes" id="UP000003085"/>
    </source>
</evidence>
<gene>
    <name evidence="2" type="ORF">HMP0015_1712</name>
</gene>
<dbReference type="GO" id="GO:0005886">
    <property type="term" value="C:plasma membrane"/>
    <property type="evidence" value="ECO:0007669"/>
    <property type="project" value="TreeGrafter"/>
</dbReference>
<name>D4XPS0_ACIHA</name>
<dbReference type="SUPFAM" id="SSF160246">
    <property type="entry name" value="EspE N-terminal domain-like"/>
    <property type="match status" value="1"/>
</dbReference>
<dbReference type="InterPro" id="IPR037257">
    <property type="entry name" value="T2SS_E_N_sf"/>
</dbReference>
<evidence type="ECO:0000313" key="2">
    <source>
        <dbReference type="EMBL" id="EFF82813.1"/>
    </source>
</evidence>
<dbReference type="Proteomes" id="UP000003085">
    <property type="component" value="Unassembled WGS sequence"/>
</dbReference>